<proteinExistence type="predicted"/>
<feature type="transmembrane region" description="Helical" evidence="1">
    <location>
        <begin position="34"/>
        <end position="54"/>
    </location>
</feature>
<protein>
    <submittedName>
        <fullName evidence="2">Uncharacterized protein</fullName>
    </submittedName>
</protein>
<keyword evidence="1" id="KW-0472">Membrane</keyword>
<dbReference type="AlphaFoldDB" id="A0A7X9ZTS5"/>
<name>A0A7X9ZTS5_9SPHN</name>
<keyword evidence="1" id="KW-0812">Transmembrane</keyword>
<evidence type="ECO:0000313" key="2">
    <source>
        <dbReference type="EMBL" id="NML12445.1"/>
    </source>
</evidence>
<gene>
    <name evidence="2" type="ORF">HHL08_20285</name>
</gene>
<accession>A0A7X9ZTS5</accession>
<evidence type="ECO:0000313" key="3">
    <source>
        <dbReference type="Proteomes" id="UP000519023"/>
    </source>
</evidence>
<dbReference type="RefSeq" id="WP_169574839.1">
    <property type="nucleotide sequence ID" value="NZ_JABBFV010000021.1"/>
</dbReference>
<dbReference type="EMBL" id="JABBFV010000021">
    <property type="protein sequence ID" value="NML12445.1"/>
    <property type="molecule type" value="Genomic_DNA"/>
</dbReference>
<keyword evidence="1" id="KW-1133">Transmembrane helix</keyword>
<dbReference type="Proteomes" id="UP000519023">
    <property type="component" value="Unassembled WGS sequence"/>
</dbReference>
<keyword evidence="3" id="KW-1185">Reference proteome</keyword>
<feature type="transmembrane region" description="Helical" evidence="1">
    <location>
        <begin position="6"/>
        <end position="27"/>
    </location>
</feature>
<comment type="caution">
    <text evidence="2">The sequence shown here is derived from an EMBL/GenBank/DDBJ whole genome shotgun (WGS) entry which is preliminary data.</text>
</comment>
<reference evidence="2 3" key="1">
    <citation type="submission" date="2020-04" db="EMBL/GenBank/DDBJ databases">
        <title>Sphingobium sp. AR-3-1 isolated from Arctic soil.</title>
        <authorList>
            <person name="Dahal R.H."/>
            <person name="Chaudhary D.K."/>
        </authorList>
    </citation>
    <scope>NUCLEOTIDE SEQUENCE [LARGE SCALE GENOMIC DNA]</scope>
    <source>
        <strain evidence="2 3">AR-3-1</strain>
    </source>
</reference>
<evidence type="ECO:0000256" key="1">
    <source>
        <dbReference type="SAM" id="Phobius"/>
    </source>
</evidence>
<organism evidence="2 3">
    <name type="scientific">Sphingobium psychrophilum</name>
    <dbReference type="NCBI Taxonomy" id="2728834"/>
    <lineage>
        <taxon>Bacteria</taxon>
        <taxon>Pseudomonadati</taxon>
        <taxon>Pseudomonadota</taxon>
        <taxon>Alphaproteobacteria</taxon>
        <taxon>Sphingomonadales</taxon>
        <taxon>Sphingomonadaceae</taxon>
        <taxon>Sphingobium</taxon>
    </lineage>
</organism>
<sequence length="55" mass="5548">MATKMMAAGAAIGTLALVIAGYFFMAGHGDRQSLALWAAGLIVLLCAPAIVALLT</sequence>